<proteinExistence type="predicted"/>
<evidence type="ECO:0000256" key="1">
    <source>
        <dbReference type="SAM" id="MobiDB-lite"/>
    </source>
</evidence>
<feature type="compositionally biased region" description="Acidic residues" evidence="1">
    <location>
        <begin position="14"/>
        <end position="25"/>
    </location>
</feature>
<keyword evidence="3" id="KW-1185">Reference proteome</keyword>
<dbReference type="Proteomes" id="UP001418222">
    <property type="component" value="Unassembled WGS sequence"/>
</dbReference>
<dbReference type="AlphaFoldDB" id="A0AAP0BN27"/>
<dbReference type="InterPro" id="IPR043128">
    <property type="entry name" value="Rev_trsase/Diguanyl_cyclase"/>
</dbReference>
<dbReference type="InterPro" id="IPR053134">
    <property type="entry name" value="RNA-dir_DNA_polymerase"/>
</dbReference>
<name>A0AAP0BN27_9ASPA</name>
<dbReference type="EMBL" id="JBBWWQ010000006">
    <property type="protein sequence ID" value="KAK8944975.1"/>
    <property type="molecule type" value="Genomic_DNA"/>
</dbReference>
<sequence length="220" mass="25236">MEGLGVKEYGSKELEEDLKEPEEEEPSRLRAAVEVLEIEILIKDRRKEKIKISGELTPEDQEEIRRCVQENIDVFAWSAADMPGVDADVACHRLNLDPKVRPIQQKKRAIASKMARPIREEVEKLLQEGFISANRYLEWVSNVVMVKKGEGKWRMCIDFSLLNKACPKDCYPLPRIDALVDSAICFSLMSLLDAFSGYHQIRMHPPDVKDVTFRHGGWVL</sequence>
<protein>
    <recommendedName>
        <fullName evidence="4">RNA-directed DNA polymerase like</fullName>
    </recommendedName>
</protein>
<dbReference type="PANTHER" id="PTHR24559:SF444">
    <property type="entry name" value="REVERSE TRANSCRIPTASE DOMAIN-CONTAINING PROTEIN"/>
    <property type="match status" value="1"/>
</dbReference>
<gene>
    <name evidence="2" type="ORF">KSP39_PZI008322</name>
</gene>
<evidence type="ECO:0000313" key="3">
    <source>
        <dbReference type="Proteomes" id="UP001418222"/>
    </source>
</evidence>
<dbReference type="Gene3D" id="3.30.70.270">
    <property type="match status" value="1"/>
</dbReference>
<accession>A0AAP0BN27</accession>
<evidence type="ECO:0008006" key="4">
    <source>
        <dbReference type="Google" id="ProtNLM"/>
    </source>
</evidence>
<comment type="caution">
    <text evidence="2">The sequence shown here is derived from an EMBL/GenBank/DDBJ whole genome shotgun (WGS) entry which is preliminary data.</text>
</comment>
<dbReference type="InterPro" id="IPR043502">
    <property type="entry name" value="DNA/RNA_pol_sf"/>
</dbReference>
<organism evidence="2 3">
    <name type="scientific">Platanthera zijinensis</name>
    <dbReference type="NCBI Taxonomy" id="2320716"/>
    <lineage>
        <taxon>Eukaryota</taxon>
        <taxon>Viridiplantae</taxon>
        <taxon>Streptophyta</taxon>
        <taxon>Embryophyta</taxon>
        <taxon>Tracheophyta</taxon>
        <taxon>Spermatophyta</taxon>
        <taxon>Magnoliopsida</taxon>
        <taxon>Liliopsida</taxon>
        <taxon>Asparagales</taxon>
        <taxon>Orchidaceae</taxon>
        <taxon>Orchidoideae</taxon>
        <taxon>Orchideae</taxon>
        <taxon>Orchidinae</taxon>
        <taxon>Platanthera</taxon>
    </lineage>
</organism>
<reference evidence="2 3" key="1">
    <citation type="journal article" date="2022" name="Nat. Plants">
        <title>Genomes of leafy and leafless Platanthera orchids illuminate the evolution of mycoheterotrophy.</title>
        <authorList>
            <person name="Li M.H."/>
            <person name="Liu K.W."/>
            <person name="Li Z."/>
            <person name="Lu H.C."/>
            <person name="Ye Q.L."/>
            <person name="Zhang D."/>
            <person name="Wang J.Y."/>
            <person name="Li Y.F."/>
            <person name="Zhong Z.M."/>
            <person name="Liu X."/>
            <person name="Yu X."/>
            <person name="Liu D.K."/>
            <person name="Tu X.D."/>
            <person name="Liu B."/>
            <person name="Hao Y."/>
            <person name="Liao X.Y."/>
            <person name="Jiang Y.T."/>
            <person name="Sun W.H."/>
            <person name="Chen J."/>
            <person name="Chen Y.Q."/>
            <person name="Ai Y."/>
            <person name="Zhai J.W."/>
            <person name="Wu S.S."/>
            <person name="Zhou Z."/>
            <person name="Hsiao Y.Y."/>
            <person name="Wu W.L."/>
            <person name="Chen Y.Y."/>
            <person name="Lin Y.F."/>
            <person name="Hsu J.L."/>
            <person name="Li C.Y."/>
            <person name="Wang Z.W."/>
            <person name="Zhao X."/>
            <person name="Zhong W.Y."/>
            <person name="Ma X.K."/>
            <person name="Ma L."/>
            <person name="Huang J."/>
            <person name="Chen G.Z."/>
            <person name="Huang M.Z."/>
            <person name="Huang L."/>
            <person name="Peng D.H."/>
            <person name="Luo Y.B."/>
            <person name="Zou S.Q."/>
            <person name="Chen S.P."/>
            <person name="Lan S."/>
            <person name="Tsai W.C."/>
            <person name="Van de Peer Y."/>
            <person name="Liu Z.J."/>
        </authorList>
    </citation>
    <scope>NUCLEOTIDE SEQUENCE [LARGE SCALE GENOMIC DNA]</scope>
    <source>
        <strain evidence="2">Lor287</strain>
    </source>
</reference>
<dbReference type="PANTHER" id="PTHR24559">
    <property type="entry name" value="TRANSPOSON TY3-I GAG-POL POLYPROTEIN"/>
    <property type="match status" value="1"/>
</dbReference>
<dbReference type="SUPFAM" id="SSF56672">
    <property type="entry name" value="DNA/RNA polymerases"/>
    <property type="match status" value="1"/>
</dbReference>
<dbReference type="Gene3D" id="3.10.10.10">
    <property type="entry name" value="HIV Type 1 Reverse Transcriptase, subunit A, domain 1"/>
    <property type="match status" value="1"/>
</dbReference>
<evidence type="ECO:0000313" key="2">
    <source>
        <dbReference type="EMBL" id="KAK8944975.1"/>
    </source>
</evidence>
<feature type="region of interest" description="Disordered" evidence="1">
    <location>
        <begin position="1"/>
        <end position="26"/>
    </location>
</feature>